<keyword evidence="16" id="KW-1185">Reference proteome</keyword>
<feature type="compositionally biased region" description="Pro residues" evidence="12">
    <location>
        <begin position="1274"/>
        <end position="1290"/>
    </location>
</feature>
<feature type="transmembrane region" description="Helical" evidence="13">
    <location>
        <begin position="3210"/>
        <end position="3232"/>
    </location>
</feature>
<dbReference type="InterPro" id="IPR013783">
    <property type="entry name" value="Ig-like_fold"/>
</dbReference>
<feature type="transmembrane region" description="Helical" evidence="13">
    <location>
        <begin position="2990"/>
        <end position="3012"/>
    </location>
</feature>
<evidence type="ECO:0000256" key="8">
    <source>
        <dbReference type="ARBA" id="ARBA00022989"/>
    </source>
</evidence>
<evidence type="ECO:0000256" key="10">
    <source>
        <dbReference type="ARBA" id="ARBA00023170"/>
    </source>
</evidence>
<feature type="compositionally biased region" description="Low complexity" evidence="12">
    <location>
        <begin position="1260"/>
        <end position="1273"/>
    </location>
</feature>
<dbReference type="InterPro" id="IPR032675">
    <property type="entry name" value="LRR_dom_sf"/>
</dbReference>
<evidence type="ECO:0000256" key="12">
    <source>
        <dbReference type="SAM" id="MobiDB-lite"/>
    </source>
</evidence>
<evidence type="ECO:0000256" key="2">
    <source>
        <dbReference type="ARBA" id="ARBA00004167"/>
    </source>
</evidence>
<keyword evidence="6" id="KW-0732">Signal</keyword>
<name>A0AAW1P9X6_9CHLO</name>
<dbReference type="Gene3D" id="2.60.40.10">
    <property type="entry name" value="Immunoglobulins"/>
    <property type="match status" value="2"/>
</dbReference>
<dbReference type="GO" id="GO:0016020">
    <property type="term" value="C:membrane"/>
    <property type="evidence" value="ECO:0007669"/>
    <property type="project" value="UniProtKB-SubCell"/>
</dbReference>
<feature type="region of interest" description="Disordered" evidence="12">
    <location>
        <begin position="3378"/>
        <end position="3415"/>
    </location>
</feature>
<dbReference type="PANTHER" id="PTHR27000:SF642">
    <property type="entry name" value="INACTIVE LEUCINE-RICH REPEAT RECEPTOR KINASE XIAO-RELATED"/>
    <property type="match status" value="1"/>
</dbReference>
<comment type="subcellular location">
    <subcellularLocation>
        <location evidence="3">Cytoplasm</location>
        <location evidence="3">Cytoskeleton</location>
        <location evidence="3">Cilium axoneme</location>
    </subcellularLocation>
    <subcellularLocation>
        <location evidence="1">Membrane</location>
        <topology evidence="1">Multi-pass membrane protein</topology>
    </subcellularLocation>
    <subcellularLocation>
        <location evidence="2">Membrane</location>
        <topology evidence="2">Single-pass membrane protein</topology>
    </subcellularLocation>
</comment>
<feature type="region of interest" description="Disordered" evidence="12">
    <location>
        <begin position="1246"/>
        <end position="1293"/>
    </location>
</feature>
<dbReference type="InterPro" id="IPR001611">
    <property type="entry name" value="Leu-rich_rpt"/>
</dbReference>
<feature type="compositionally biased region" description="Polar residues" evidence="12">
    <location>
        <begin position="3518"/>
        <end position="3529"/>
    </location>
</feature>
<evidence type="ECO:0000256" key="4">
    <source>
        <dbReference type="ARBA" id="ARBA00022614"/>
    </source>
</evidence>
<feature type="domain" description="Polycystin cation channel PKD1/PKD2" evidence="14">
    <location>
        <begin position="3092"/>
        <end position="3237"/>
    </location>
</feature>
<feature type="transmembrane region" description="Helical" evidence="13">
    <location>
        <begin position="3144"/>
        <end position="3164"/>
    </location>
</feature>
<keyword evidence="8 13" id="KW-1133">Transmembrane helix</keyword>
<reference evidence="15 16" key="1">
    <citation type="journal article" date="2024" name="Nat. Commun.">
        <title>Phylogenomics reveals the evolutionary origins of lichenization in chlorophyte algae.</title>
        <authorList>
            <person name="Puginier C."/>
            <person name="Libourel C."/>
            <person name="Otte J."/>
            <person name="Skaloud P."/>
            <person name="Haon M."/>
            <person name="Grisel S."/>
            <person name="Petersen M."/>
            <person name="Berrin J.G."/>
            <person name="Delaux P.M."/>
            <person name="Dal Grande F."/>
            <person name="Keller J."/>
        </authorList>
    </citation>
    <scope>NUCLEOTIDE SEQUENCE [LARGE SCALE GENOMIC DNA]</scope>
    <source>
        <strain evidence="15 16">SAG 2043</strain>
    </source>
</reference>
<evidence type="ECO:0000256" key="13">
    <source>
        <dbReference type="SAM" id="Phobius"/>
    </source>
</evidence>
<dbReference type="Gene3D" id="3.80.10.10">
    <property type="entry name" value="Ribonuclease Inhibitor"/>
    <property type="match status" value="3"/>
</dbReference>
<keyword evidence="5 13" id="KW-0812">Transmembrane</keyword>
<evidence type="ECO:0000256" key="9">
    <source>
        <dbReference type="ARBA" id="ARBA00023136"/>
    </source>
</evidence>
<dbReference type="Pfam" id="PF08016">
    <property type="entry name" value="PKD_channel"/>
    <property type="match status" value="1"/>
</dbReference>
<feature type="compositionally biased region" description="Polar residues" evidence="12">
    <location>
        <begin position="3673"/>
        <end position="3682"/>
    </location>
</feature>
<dbReference type="Gene3D" id="1.10.287.70">
    <property type="match status" value="1"/>
</dbReference>
<feature type="region of interest" description="Disordered" evidence="12">
    <location>
        <begin position="3470"/>
        <end position="3496"/>
    </location>
</feature>
<feature type="region of interest" description="Disordered" evidence="12">
    <location>
        <begin position="3433"/>
        <end position="3458"/>
    </location>
</feature>
<keyword evidence="10" id="KW-0675">Receptor</keyword>
<dbReference type="GO" id="GO:0005930">
    <property type="term" value="C:axoneme"/>
    <property type="evidence" value="ECO:0007669"/>
    <property type="project" value="UniProtKB-SubCell"/>
</dbReference>
<accession>A0AAW1P9X6</accession>
<feature type="compositionally biased region" description="Polar residues" evidence="12">
    <location>
        <begin position="3433"/>
        <end position="3442"/>
    </location>
</feature>
<organism evidence="15 16">
    <name type="scientific">[Myrmecia] bisecta</name>
    <dbReference type="NCBI Taxonomy" id="41462"/>
    <lineage>
        <taxon>Eukaryota</taxon>
        <taxon>Viridiplantae</taxon>
        <taxon>Chlorophyta</taxon>
        <taxon>core chlorophytes</taxon>
        <taxon>Trebouxiophyceae</taxon>
        <taxon>Trebouxiales</taxon>
        <taxon>Trebouxiaceae</taxon>
        <taxon>Myrmecia</taxon>
    </lineage>
</organism>
<comment type="caution">
    <text evidence="15">The sequence shown here is derived from an EMBL/GenBank/DDBJ whole genome shotgun (WGS) entry which is preliminary data.</text>
</comment>
<dbReference type="EMBL" id="JALJOR010000017">
    <property type="protein sequence ID" value="KAK9804848.1"/>
    <property type="molecule type" value="Genomic_DNA"/>
</dbReference>
<evidence type="ECO:0000259" key="14">
    <source>
        <dbReference type="Pfam" id="PF08016"/>
    </source>
</evidence>
<keyword evidence="7" id="KW-0677">Repeat</keyword>
<evidence type="ECO:0000256" key="3">
    <source>
        <dbReference type="ARBA" id="ARBA00004430"/>
    </source>
</evidence>
<dbReference type="SUPFAM" id="SSF52058">
    <property type="entry name" value="L domain-like"/>
    <property type="match status" value="3"/>
</dbReference>
<evidence type="ECO:0000313" key="16">
    <source>
        <dbReference type="Proteomes" id="UP001489004"/>
    </source>
</evidence>
<evidence type="ECO:0000256" key="5">
    <source>
        <dbReference type="ARBA" id="ARBA00022692"/>
    </source>
</evidence>
<dbReference type="Pfam" id="PF00560">
    <property type="entry name" value="LRR_1"/>
    <property type="match status" value="1"/>
</dbReference>
<keyword evidence="9 13" id="KW-0472">Membrane</keyword>
<keyword evidence="11" id="KW-0325">Glycoprotein</keyword>
<evidence type="ECO:0000256" key="6">
    <source>
        <dbReference type="ARBA" id="ARBA00022729"/>
    </source>
</evidence>
<evidence type="ECO:0000256" key="7">
    <source>
        <dbReference type="ARBA" id="ARBA00022737"/>
    </source>
</evidence>
<feature type="region of interest" description="Disordered" evidence="12">
    <location>
        <begin position="3510"/>
        <end position="3537"/>
    </location>
</feature>
<feature type="transmembrane region" description="Helical" evidence="13">
    <location>
        <begin position="2941"/>
        <end position="2960"/>
    </location>
</feature>
<feature type="region of interest" description="Disordered" evidence="12">
    <location>
        <begin position="3621"/>
        <end position="3733"/>
    </location>
</feature>
<evidence type="ECO:0000256" key="11">
    <source>
        <dbReference type="ARBA" id="ARBA00023180"/>
    </source>
</evidence>
<proteinExistence type="predicted"/>
<protein>
    <recommendedName>
        <fullName evidence="14">Polycystin cation channel PKD1/PKD2 domain-containing protein</fullName>
    </recommendedName>
</protein>
<gene>
    <name evidence="15" type="ORF">WJX72_008548</name>
</gene>
<dbReference type="InterPro" id="IPR013122">
    <property type="entry name" value="PKD1_2_channel"/>
</dbReference>
<feature type="compositionally biased region" description="Low complexity" evidence="12">
    <location>
        <begin position="3443"/>
        <end position="3458"/>
    </location>
</feature>
<feature type="transmembrane region" description="Helical" evidence="13">
    <location>
        <begin position="3104"/>
        <end position="3123"/>
    </location>
</feature>
<sequence length="3824" mass="400679">MAVTGSLPDSWGNLESLTTLTLPYLPSVTGTLPGSWGALSQLQTLMLYGFSSTTGSLPADWGNLTSLTTLYLSGFYPTTGSLPSAWQGMTSLTTLTFDSMYVTGSLPASWANMTSLMSIHLQSMYNLVGDIPAEWADPVGGLVNVKALYVNNCPSMALNFTTLGNWFADGRGAQSVTITSTGTEPTLPDALWQAPIRSLSLTSLGLSGTLPAMWGTWAQGPFKMDLLTLSANQLTGTLPASLLDPASSTYQLNLDGNLLSGSLPAAWGSKTAYNMDLSNNRLTGTLPGAWADLMSVSDNDCMCGAVPTWASQPWFSLYYPGTHISYDCLASCDYTFSHPDTRALMALRDAISSFSGAPFNYWLPATYHRPCRVDGSAQPCTYCTPSDADGWCGRAMPDGRFTCLWKGIECANNRVTGIDFDWLDLYGYHLTIDYLPADLANMTSLKTLRLGTRNTIGGTLPAAWADWSSITNVYIGSDGANGATDLHGTLPPDWASWSQIHNFTVVNTQITGTLPSSWTNWTSLLGFQLINAPLEGPLPDEYGASWLALHQLTLASPTLNGSIPTAWLANSSFPSLQALSLDNSIDLLPEYSTLALRLAHNQLNGSLPFAWANWTTLTSLDLSSNSITGSLPPEWSPLVQTSLTLLRLADNTLTGELPVSWAQLGACAMPSANCASNNLALQQLDVSSNGCLCGYVPAWAAVGGVDYQFGNTHLGAPCASPPICSAPFSTVFGVAPAPPPPPPPPPAPTPYWAADATALQSLKANFVQYNRFHYALDTTAALFATWDANVPPCNPNVPACTLCAEDDMGCGTGGLANTCNYKFIRCQTGASGLPRVTEVVLSPFGQLVLSSLPAGMAGLTQLQRLQLDNVNVQGGALPTAWDAWTSLKSFSIGATAGSFAVTGSLPDSWANWQALADMSLPAMPSLTGTLPAAWGGMWQLQTLSILGRVSPAGSLPAGWANMTSLASLRLRDVFTLTGDIPAEWTHPATGMTRLKTLSIANCPNMALNFTTLANWFADGRGAEAVSIANSGTEPTLPDALWQVPIRSLSLTGLGLSGTLPEAWGAWAQGPFKMDILDLSANQLTGALPASLLDPASARFTLALSNNLLGGTLPPAWGSKAAYNIHINNNQLTGTLPPQWAPLVQQTLTSLQLNDNDLVGGLPDAWENPGACIAATPCAANNLALHQLLVNGNGCMCGFLPPWALIGDASIDYLIGSTHLGQLCASPPTCSPPYSLPPYNTLPTPALAPELGPIPAPEADLPVPTAEPAAEPVPALAPAPFDEPSPPPAEAPQPTMAPAAVVAAAYSVSLAAGATRTAGDPLPISITSASGPGAGNGAPASFTITLTTATTTATLGAVSAPYGQKLLSYVVAASQVTRAGSYSVSFMDGPVHLQGSPLPVIISPGPVSIAASRLVLPNSRPAGQAYHPGDALQVQARLLDQYGNVNASAALQAPILKVTAGKAGSSSTPMLLQSNGTFTANYTFIKAADTAAVSATYLGASLAILPSNMTTYAAVVDSTIGATLVSPSAVLNHPSLAALTQSTTPLQSGLNQTLLLPAVDAFGNTATQPVGLVVMMGLQLTSTPFGRRRTLLQQLALPAFDYTFLGVWSAPDLAYKLTWNLPVPGAYQVTVTPSLQDVLASLGIPPDMVPPVISMAGALRRNVNQLDAVGLLDGVAVSDNVDVLASPNVTLALCSQAGAAYQGCGRVALPAGATTLNTTLPTPAGQMYVLNYTAQDSSGNQAVPRYREVVVSSPCQAPEFLCVGSTTAGQCSKFQLCIQPAGSAGGSQAAAPYVPPKYTVAPVIKLLGSGQLARTPLGAYITLDNVTVGTRWSDPGVIATSAVDGDITGLVSSFGVGGVVTSAPTPPGQPYLITYDVTDSTPLAAMTAGRRVSVVCPAKETICDDGSGKLSCSWNGICGAAPSSTAASAVVDMPPVIKLIGPASMIVAQGSAYAKCPPSAPLSAICERGCEATDDMDGVLTARVEACSSGPDKRYLFSKLGLAGCGLDTSKPGVRNITFSVQDSKGQTVSVNRTITIQKTCPPGEHLCSNQVDCSEGGTCVSDLQAGSPSKPKANSPPTIALMLATALPAVVSVKRGILYGVCAAGQQPTADLPCELGVTASDSEDGDRTAQVLSCPPAACLAQGCPGHEFRVKGLQGCGLDKMASIGQSIPITFMVFDTGVPPLNASMTRTVTIAPPCASGQSFCLKTGSTIDHFCSQVPCDQLHLIAAAPVGPPPAPPLLTLLHADSTNTSIVTYGSQASFSLLPCASTQQTSCGAFATDAQEGDISKYIQVTDVTPCSTASSNAGQCLACDPGTATQGVCLPGNYTYMYTVANQDGVVATAMRSLLITQTGVLSSSVNLNSGATSLAAAQEDALALLQPNSTANAIFRTATAAIVSNSTGVRVALSNVTITSVETLPAGNGQFKLAVTFTVDVAYTSGPSATGNRRRRRLLASGDGLSNAGDGINTASRGNGYDAAMADAAASYNTTAPYNATGDGASVNTTQTSPALDVQTGQLASLLAQVVNLQIRQSLLTSELATLANATDASQGAALDAALTQRDKDLTQEFTALLADATTSYSNDQANATQLLALFQQTLNAQQAIVAMTNNALSALKDRVASQQAFLSNLARTQAFLNDLIGVVTQAPCNRMTGSSQISFIINSSSPAANGAASPRRQLLADATGASGPDVVLASTQRGYYTDMFAGYLVTEGNPNSIDLRLATERVRYVGVSGNVVIGGLLLHQTRQTLYSACTSRQQDLDFRCQELAIYAALNDTDSTRFISELQRQRLSSKLPFGVDPVFLQQSSLYDNSLAGAEADYYNVSAGSPEASAIGTPFAFYQRDLPGWPTGFPVVVENQLSATRAGDIITYLQDGNYLDAQTQHLTATLVTYNVELRVWGYFRIDFDWGTDGTVRSKSQFFGLPAMHYSFSGSAGRLQLLRDIILLPITVAVFVWMKANIWFRRRHLVAKQSDARLAGWAGRIERWLRNGQIMFDVVLAAVMMAAVCLYIAYIVQQSHFTAASSYEIYDAQQFARARWMLPKKANTTVTAAPGNVTAAPGNVTAAAPQPGDRGRWQLDDDPKGLDQFSSDVAHINRMAALYSQYSFLQALVLMTLIFKCVSMWSFQAHIGLITRTLGRAVPELAHFFAVFLPCIIIYGMLAVIAFGERFVETSTMSRSIPFVFEYLVSQNAPAAGFIAYDGSVNTGEMLMTVLFYFAMPFFLMFTLLNFLLGALMEVFSKEKKQVLESTPGTLEDLLAMLRHWKAVHRDKALSNFQLLKLVLYLKLHTVHMADQAEEVAGMSVTTVLAEISPDDETLKGLRLSARDVLDAQAIETLLVDLRVRLAAKAAEEARRRVLTQGRWKRVLRASQISGWFAKVKHKGGGAASPLQTSIRSQPKPPGSGSAPGSDDSGDEAAGRVGSAIPRALARHKSILKRQSSVTDQHTAAGAGAPDAQAGQTGAALSDVVLSLAADESPGSPDAPRQLPASPSQPAPRRKALSIADAVVAARTGIGSRHLPSRQPSMASQSSFGPGSRALSRHGSILKRDGSLKSQGSTNFELALDTMHLVDTLLARLGDDILRQNEALEWQRGWQAELQAMLDSINALIIQAGGQAELKHLPASQYTPPVAQTPGAAASPPLSPRTSTEPAAKQVGTKAAMPESAIASPVRTAPDTALSSSPSQRPRQAETASALPAGSLRTRSAAEKDVAALLSSSPARLETDDLDPLESPGMQAGPSAFAVSPTSLGHSMGSTDHEAHGSEPIDGGVDIFRSTIGELPLPDIALGATALGRAATGGHGWWHNTMFNNDEAEGGGHEPANHDEEEQR</sequence>
<dbReference type="PANTHER" id="PTHR27000">
    <property type="entry name" value="LEUCINE-RICH REPEAT RECEPTOR-LIKE PROTEIN KINASE FAMILY PROTEIN-RELATED"/>
    <property type="match status" value="1"/>
</dbReference>
<evidence type="ECO:0000256" key="1">
    <source>
        <dbReference type="ARBA" id="ARBA00004141"/>
    </source>
</evidence>
<evidence type="ECO:0000313" key="15">
    <source>
        <dbReference type="EMBL" id="KAK9804848.1"/>
    </source>
</evidence>
<feature type="region of interest" description="Disordered" evidence="12">
    <location>
        <begin position="3802"/>
        <end position="3824"/>
    </location>
</feature>
<dbReference type="Proteomes" id="UP001489004">
    <property type="component" value="Unassembled WGS sequence"/>
</dbReference>
<keyword evidence="4" id="KW-0433">Leucine-rich repeat</keyword>